<evidence type="ECO:0000256" key="7">
    <source>
        <dbReference type="SAM" id="Phobius"/>
    </source>
</evidence>
<evidence type="ECO:0000313" key="9">
    <source>
        <dbReference type="Proteomes" id="UP001165063"/>
    </source>
</evidence>
<comment type="subcellular location">
    <subcellularLocation>
        <location evidence="1">Membrane</location>
        <topology evidence="1">Multi-pass membrane protein</topology>
    </subcellularLocation>
</comment>
<gene>
    <name evidence="8" type="ORF">Amon01_000773300</name>
</gene>
<sequence length="199" mass="21802">MSDNAYEPDLEKGDSRPSQTSSSTFRHDAKNIYINDQAIDKEEFIYAFGGSLTVGTRKQTPQSRNYADPVPSGLAAFSCTTITLGLIEMHAKSVTHANILIAALLTTSGLVELIVGILCFIIGNTWACLTFLLFGGFYSSYSFVLMDLGGQIEAYSSTEEYAQSVALYFLPWVLLRFTKLVVSSVLCLVSWVCTTSMLV</sequence>
<dbReference type="Pfam" id="PF01184">
    <property type="entry name" value="Gpr1_Fun34_YaaH"/>
    <property type="match status" value="1"/>
</dbReference>
<comment type="similarity">
    <text evidence="2">Belongs to the acetate uptake transporter (AceTr) (TC 2.A.96) family.</text>
</comment>
<feature type="transmembrane region" description="Helical" evidence="7">
    <location>
        <begin position="129"/>
        <end position="148"/>
    </location>
</feature>
<keyword evidence="9" id="KW-1185">Reference proteome</keyword>
<evidence type="ECO:0000256" key="5">
    <source>
        <dbReference type="ARBA" id="ARBA00023136"/>
    </source>
</evidence>
<dbReference type="GO" id="GO:0005886">
    <property type="term" value="C:plasma membrane"/>
    <property type="evidence" value="ECO:0007669"/>
    <property type="project" value="TreeGrafter"/>
</dbReference>
<dbReference type="AlphaFoldDB" id="A0A9W7DK17"/>
<dbReference type="EMBL" id="BSXU01006013">
    <property type="protein sequence ID" value="GMG55660.1"/>
    <property type="molecule type" value="Genomic_DNA"/>
</dbReference>
<name>A0A9W7DK17_AMBMO</name>
<feature type="transmembrane region" description="Helical" evidence="7">
    <location>
        <begin position="169"/>
        <end position="192"/>
    </location>
</feature>
<comment type="caution">
    <text evidence="8">The sequence shown here is derived from an EMBL/GenBank/DDBJ whole genome shotgun (WGS) entry which is preliminary data.</text>
</comment>
<evidence type="ECO:0000313" key="8">
    <source>
        <dbReference type="EMBL" id="GMG55660.1"/>
    </source>
</evidence>
<evidence type="ECO:0000256" key="2">
    <source>
        <dbReference type="ARBA" id="ARBA00005587"/>
    </source>
</evidence>
<evidence type="ECO:0000256" key="1">
    <source>
        <dbReference type="ARBA" id="ARBA00004141"/>
    </source>
</evidence>
<proteinExistence type="inferred from homology"/>
<keyword evidence="5 7" id="KW-0472">Membrane</keyword>
<dbReference type="PANTHER" id="PTHR31123">
    <property type="entry name" value="ACCUMULATION OF DYADS PROTEIN 2-RELATED"/>
    <property type="match status" value="1"/>
</dbReference>
<dbReference type="PANTHER" id="PTHR31123:SF3">
    <property type="entry name" value="AMMONIA TRANSPORT OUTWARD PROTEIN 3"/>
    <property type="match status" value="1"/>
</dbReference>
<evidence type="ECO:0000256" key="4">
    <source>
        <dbReference type="ARBA" id="ARBA00022989"/>
    </source>
</evidence>
<evidence type="ECO:0000256" key="3">
    <source>
        <dbReference type="ARBA" id="ARBA00022692"/>
    </source>
</evidence>
<dbReference type="Proteomes" id="UP001165063">
    <property type="component" value="Unassembled WGS sequence"/>
</dbReference>
<accession>A0A9W7DK17</accession>
<feature type="region of interest" description="Disordered" evidence="6">
    <location>
        <begin position="1"/>
        <end position="24"/>
    </location>
</feature>
<feature type="transmembrane region" description="Helical" evidence="7">
    <location>
        <begin position="99"/>
        <end position="123"/>
    </location>
</feature>
<dbReference type="GO" id="GO:0015123">
    <property type="term" value="F:acetate transmembrane transporter activity"/>
    <property type="evidence" value="ECO:0007669"/>
    <property type="project" value="TreeGrafter"/>
</dbReference>
<dbReference type="OrthoDB" id="3648309at2759"/>
<dbReference type="InterPro" id="IPR000791">
    <property type="entry name" value="Gpr1/Fun34/SatP-like"/>
</dbReference>
<evidence type="ECO:0000256" key="6">
    <source>
        <dbReference type="SAM" id="MobiDB-lite"/>
    </source>
</evidence>
<dbReference type="InterPro" id="IPR051633">
    <property type="entry name" value="AceTr"/>
</dbReference>
<reference evidence="8" key="1">
    <citation type="submission" date="2023-04" db="EMBL/GenBank/DDBJ databases">
        <title>Ambrosiozyma monospora NBRC 1965.</title>
        <authorList>
            <person name="Ichikawa N."/>
            <person name="Sato H."/>
            <person name="Tonouchi N."/>
        </authorList>
    </citation>
    <scope>NUCLEOTIDE SEQUENCE</scope>
    <source>
        <strain evidence="8">NBRC 1965</strain>
    </source>
</reference>
<protein>
    <submittedName>
        <fullName evidence="8">Unnamed protein product</fullName>
    </submittedName>
</protein>
<organism evidence="8 9">
    <name type="scientific">Ambrosiozyma monospora</name>
    <name type="common">Yeast</name>
    <name type="synonym">Endomycopsis monosporus</name>
    <dbReference type="NCBI Taxonomy" id="43982"/>
    <lineage>
        <taxon>Eukaryota</taxon>
        <taxon>Fungi</taxon>
        <taxon>Dikarya</taxon>
        <taxon>Ascomycota</taxon>
        <taxon>Saccharomycotina</taxon>
        <taxon>Pichiomycetes</taxon>
        <taxon>Pichiales</taxon>
        <taxon>Pichiaceae</taxon>
        <taxon>Ambrosiozyma</taxon>
    </lineage>
</organism>
<keyword evidence="4 7" id="KW-1133">Transmembrane helix</keyword>
<keyword evidence="3 7" id="KW-0812">Transmembrane</keyword>